<feature type="chain" id="PRO_5038597992" evidence="4">
    <location>
        <begin position="23"/>
        <end position="454"/>
    </location>
</feature>
<dbReference type="OrthoDB" id="9763054at2"/>
<evidence type="ECO:0000256" key="3">
    <source>
        <dbReference type="ARBA" id="ARBA00022729"/>
    </source>
</evidence>
<name>A0A5N6S8J3_9BIFI</name>
<dbReference type="InterPro" id="IPR006059">
    <property type="entry name" value="SBP"/>
</dbReference>
<feature type="signal peptide" evidence="4">
    <location>
        <begin position="1"/>
        <end position="22"/>
    </location>
</feature>
<dbReference type="Pfam" id="PF13416">
    <property type="entry name" value="SBP_bac_8"/>
    <property type="match status" value="1"/>
</dbReference>
<dbReference type="GeneID" id="78126494"/>
<evidence type="ECO:0000313" key="6">
    <source>
        <dbReference type="Proteomes" id="UP000325415"/>
    </source>
</evidence>
<dbReference type="RefSeq" id="WP_152580107.1">
    <property type="nucleotide sequence ID" value="NZ_JAKVIV010000010.1"/>
</dbReference>
<reference evidence="5 6" key="1">
    <citation type="submission" date="2018-04" db="EMBL/GenBank/DDBJ databases">
        <authorList>
            <person name="Eckel V.P."/>
            <person name="Vogel R.F."/>
        </authorList>
    </citation>
    <scope>NUCLEOTIDE SEQUENCE [LARGE SCALE GENOMIC DNA]</scope>
    <source>
        <strain evidence="6">TMW 2.1764</strain>
    </source>
</reference>
<dbReference type="Gene3D" id="3.40.190.10">
    <property type="entry name" value="Periplasmic binding protein-like II"/>
    <property type="match status" value="1"/>
</dbReference>
<organism evidence="5 6">
    <name type="scientific">Bifidobacterium tibiigranuli</name>
    <dbReference type="NCBI Taxonomy" id="2172043"/>
    <lineage>
        <taxon>Bacteria</taxon>
        <taxon>Bacillati</taxon>
        <taxon>Actinomycetota</taxon>
        <taxon>Actinomycetes</taxon>
        <taxon>Bifidobacteriales</taxon>
        <taxon>Bifidobacteriaceae</taxon>
        <taxon>Bifidobacterium</taxon>
    </lineage>
</organism>
<keyword evidence="6" id="KW-1185">Reference proteome</keyword>
<proteinExistence type="inferred from homology"/>
<keyword evidence="3 4" id="KW-0732">Signal</keyword>
<dbReference type="EMBL" id="QDAG01000002">
    <property type="protein sequence ID" value="KAE8129625.1"/>
    <property type="molecule type" value="Genomic_DNA"/>
</dbReference>
<gene>
    <name evidence="5" type="ORF">DDE84_02135</name>
</gene>
<dbReference type="PANTHER" id="PTHR43649:SF34">
    <property type="entry name" value="ABC TRANSPORTER PERIPLASMIC-BINDING PROTEIN YCJN-RELATED"/>
    <property type="match status" value="1"/>
</dbReference>
<evidence type="ECO:0000256" key="1">
    <source>
        <dbReference type="ARBA" id="ARBA00008520"/>
    </source>
</evidence>
<dbReference type="Proteomes" id="UP000325415">
    <property type="component" value="Unassembled WGS sequence"/>
</dbReference>
<evidence type="ECO:0000256" key="2">
    <source>
        <dbReference type="ARBA" id="ARBA00022448"/>
    </source>
</evidence>
<dbReference type="AlphaFoldDB" id="A0A5N6S8J3"/>
<dbReference type="SUPFAM" id="SSF53850">
    <property type="entry name" value="Periplasmic binding protein-like II"/>
    <property type="match status" value="1"/>
</dbReference>
<dbReference type="InterPro" id="IPR050490">
    <property type="entry name" value="Bact_solute-bd_prot1"/>
</dbReference>
<protein>
    <submittedName>
        <fullName evidence="5">Carbohydrate ABC transporter substrate-binding protein</fullName>
    </submittedName>
</protein>
<evidence type="ECO:0000313" key="5">
    <source>
        <dbReference type="EMBL" id="KAE8129625.1"/>
    </source>
</evidence>
<dbReference type="PANTHER" id="PTHR43649">
    <property type="entry name" value="ARABINOSE-BINDING PROTEIN-RELATED"/>
    <property type="match status" value="1"/>
</dbReference>
<accession>A0A5N6S8J3</accession>
<comment type="similarity">
    <text evidence="1">Belongs to the bacterial solute-binding protein 1 family.</text>
</comment>
<keyword evidence="2" id="KW-0813">Transport</keyword>
<dbReference type="PROSITE" id="PS51257">
    <property type="entry name" value="PROKAR_LIPOPROTEIN"/>
    <property type="match status" value="1"/>
</dbReference>
<sequence length="454" mass="50418">MRSGTKKFIAAALSLGMGITLAACGGSSADPSKGHVYLVNGKQEIGDQLQKLADDYTKQTGVEVQVNTAAAGSYDSTLTSELSKSEAPTMFTIGGYDQFAKYKKYLTNLKDTDVYKLLNKEGQANSHKDADGAYTLPYAGEWYGIIYNKKIVNEYAKKPYAVITSDKDIKDYDTLKSVAQDMQKHKDDLGIKAAFATPALDSSASYRYTTHMGRIPLFYEYRDANVTFAPELKGTYLKNYKDMFDLQLKNNPTPSTMLTSKSYDDVTSEFALGDVAFYPNGVWAYGQIKDNNVSDSDLGMLPYWLGIPGEDKYGPFSIYDASWAVNQKASKQDQKATLDFIKWLVTSDEGKEALSKEMGFSVPFTTFDNNKYQPANPLTTAARAYAKEGKPSAQSFTVPSQQWQDNLANALTEYAQGTGTWSKFESAYVDGWQKEWQNNQKVLGMLPQVEPFSK</sequence>
<evidence type="ECO:0000256" key="4">
    <source>
        <dbReference type="SAM" id="SignalP"/>
    </source>
</evidence>
<comment type="caution">
    <text evidence="5">The sequence shown here is derived from an EMBL/GenBank/DDBJ whole genome shotgun (WGS) entry which is preliminary data.</text>
</comment>